<dbReference type="OrthoDB" id="9808591at2"/>
<evidence type="ECO:0000256" key="1">
    <source>
        <dbReference type="ARBA" id="ARBA00001966"/>
    </source>
</evidence>
<dbReference type="Proteomes" id="UP000006919">
    <property type="component" value="Plasmid pRUMAL03"/>
</dbReference>
<dbReference type="PANTHER" id="PTHR43273:SF3">
    <property type="entry name" value="ANAEROBIC SULFATASE-MATURATING ENZYME HOMOLOG ASLB-RELATED"/>
    <property type="match status" value="1"/>
</dbReference>
<dbReference type="InterPro" id="IPR058240">
    <property type="entry name" value="rSAM_sf"/>
</dbReference>
<dbReference type="AlphaFoldDB" id="E6UL78"/>
<dbReference type="GO" id="GO:0016491">
    <property type="term" value="F:oxidoreductase activity"/>
    <property type="evidence" value="ECO:0007669"/>
    <property type="project" value="InterPro"/>
</dbReference>
<accession>E6UL78</accession>
<evidence type="ECO:0000313" key="10">
    <source>
        <dbReference type="Proteomes" id="UP000006919"/>
    </source>
</evidence>
<geneLocation type="plasmid" evidence="9 10">
    <name>pRUMAL03</name>
</geneLocation>
<protein>
    <submittedName>
        <fullName evidence="9">Radical SAM domain protein</fullName>
    </submittedName>
</protein>
<dbReference type="RefSeq" id="WP_013483960.1">
    <property type="nucleotide sequence ID" value="NC_014826.1"/>
</dbReference>
<dbReference type="PANTHER" id="PTHR43273">
    <property type="entry name" value="ANAEROBIC SULFATASE-MATURATING ENZYME HOMOLOG ASLB-RELATED"/>
    <property type="match status" value="1"/>
</dbReference>
<evidence type="ECO:0000256" key="7">
    <source>
        <dbReference type="ARBA" id="ARBA00023601"/>
    </source>
</evidence>
<dbReference type="SUPFAM" id="SSF102114">
    <property type="entry name" value="Radical SAM enzymes"/>
    <property type="match status" value="1"/>
</dbReference>
<keyword evidence="3" id="KW-0949">S-adenosyl-L-methionine</keyword>
<keyword evidence="5" id="KW-0408">Iron</keyword>
<dbReference type="SFLD" id="SFLDG01067">
    <property type="entry name" value="SPASM/twitch_domain_containing"/>
    <property type="match status" value="1"/>
</dbReference>
<dbReference type="InterPro" id="IPR007197">
    <property type="entry name" value="rSAM"/>
</dbReference>
<keyword evidence="2" id="KW-0004">4Fe-4S</keyword>
<dbReference type="CDD" id="cd01335">
    <property type="entry name" value="Radical_SAM"/>
    <property type="match status" value="1"/>
</dbReference>
<dbReference type="InterPro" id="IPR000385">
    <property type="entry name" value="MoaA_NifB_PqqE_Fe-S-bd_CS"/>
</dbReference>
<dbReference type="SFLD" id="SFLDS00029">
    <property type="entry name" value="Radical_SAM"/>
    <property type="match status" value="1"/>
</dbReference>
<evidence type="ECO:0000259" key="8">
    <source>
        <dbReference type="PROSITE" id="PS51918"/>
    </source>
</evidence>
<sequence length="470" mass="54473">MNNNCNICFKSDSNNEYVFDSDSSVIFEKSQYEKRIDKISKMKKTNQIQNKSYDSHDIEEYILKYGLGQMVLEVTNRCNFRCEYCIFSEHYQGHSKLENENMTLETAIRAIDMYMDLIEKGKIYNPERTPIIGFYGGEPLLNFDLVKKCVEYAKERYKGRVLFSITSNAYLLNDEASKFMAENDFMPIFSLDGPQKIHDSNRKLAGGKGTFERVYQNIRNYARVTNSIPMINSVYDYNTDMEELMEFWSEQNEMVLLSLSPVNPYDTDYYNSFDEKTVKTFFEKKLKLEKYFHELVAKKDDLTSKEKRELNFLNVFLGKPASSVYMKEMFKDPSRSIVKCTGSCVPGDKMFVNVHGDIYPCEKVDKTMIIGNLNSGLDYSVICGYMKEFEAKITSGCSNCSVKNVCSLCYQSLHCESGFCKNAQSCNNMRNSYKELLSRAVSLSEENPAWFSDFTTKYYKEIKELAVVLK</sequence>
<keyword evidence="9" id="KW-0614">Plasmid</keyword>
<dbReference type="KEGG" id="ral:Rumal_4002"/>
<evidence type="ECO:0000256" key="3">
    <source>
        <dbReference type="ARBA" id="ARBA00022691"/>
    </source>
</evidence>
<evidence type="ECO:0000256" key="4">
    <source>
        <dbReference type="ARBA" id="ARBA00022723"/>
    </source>
</evidence>
<dbReference type="SFLD" id="SFLDG01384">
    <property type="entry name" value="thioether_bond_formation_requi"/>
    <property type="match status" value="1"/>
</dbReference>
<dbReference type="PROSITE" id="PS51918">
    <property type="entry name" value="RADICAL_SAM"/>
    <property type="match status" value="1"/>
</dbReference>
<keyword evidence="6" id="KW-0411">Iron-sulfur</keyword>
<gene>
    <name evidence="9" type="ordered locus">Rumal_4002</name>
</gene>
<evidence type="ECO:0000256" key="2">
    <source>
        <dbReference type="ARBA" id="ARBA00022485"/>
    </source>
</evidence>
<dbReference type="GO" id="GO:0051539">
    <property type="term" value="F:4 iron, 4 sulfur cluster binding"/>
    <property type="evidence" value="ECO:0007669"/>
    <property type="project" value="UniProtKB-KW"/>
</dbReference>
<feature type="domain" description="Radical SAM core" evidence="8">
    <location>
        <begin position="64"/>
        <end position="295"/>
    </location>
</feature>
<evidence type="ECO:0000256" key="6">
    <source>
        <dbReference type="ARBA" id="ARBA00023014"/>
    </source>
</evidence>
<dbReference type="GO" id="GO:0046872">
    <property type="term" value="F:metal ion binding"/>
    <property type="evidence" value="ECO:0007669"/>
    <property type="project" value="UniProtKB-KW"/>
</dbReference>
<comment type="cofactor">
    <cofactor evidence="1">
        <name>[4Fe-4S] cluster</name>
        <dbReference type="ChEBI" id="CHEBI:49883"/>
    </cofactor>
</comment>
<dbReference type="SFLD" id="SFLDG01386">
    <property type="entry name" value="main_SPASM_domain-containing"/>
    <property type="match status" value="1"/>
</dbReference>
<comment type="similarity">
    <text evidence="7">Belongs to the radical SAM superfamily. Anaerobic sulfatase-maturating enzyme family.</text>
</comment>
<keyword evidence="4" id="KW-0479">Metal-binding</keyword>
<reference evidence="10" key="1">
    <citation type="journal article" date="2011" name="J. Bacteriol.">
        <title>Complete genome of the cellulolytic ruminal bacterium Ruminococcus albus 7.</title>
        <authorList>
            <person name="Suen G."/>
            <person name="Stevenson D.M."/>
            <person name="Bruce D.C."/>
            <person name="Chertkov O."/>
            <person name="Copeland A."/>
            <person name="Cheng J.F."/>
            <person name="Detter C."/>
            <person name="Detter J.C."/>
            <person name="Goodwin L.A."/>
            <person name="Han C.S."/>
            <person name="Hauser L.J."/>
            <person name="Ivanova N.N."/>
            <person name="Kyrpides N.C."/>
            <person name="Land M.L."/>
            <person name="Lapidus A."/>
            <person name="Lucas S."/>
            <person name="Ovchinnikova G."/>
            <person name="Pitluck S."/>
            <person name="Tapia R."/>
            <person name="Woyke T."/>
            <person name="Boyum J."/>
            <person name="Mead D."/>
            <person name="Weimer P.J."/>
        </authorList>
    </citation>
    <scope>NUCLEOTIDE SEQUENCE [LARGE SCALE GENOMIC DNA]</scope>
    <source>
        <strain evidence="10">ATCC 27210 / DSM 20455 / JCM 14654 / NCDO 2250 / 7</strain>
        <plasmid evidence="10">pRUMAL03</plasmid>
    </source>
</reference>
<dbReference type="Pfam" id="PF04055">
    <property type="entry name" value="Radical_SAM"/>
    <property type="match status" value="1"/>
</dbReference>
<organism evidence="9 10">
    <name type="scientific">Ruminococcus albus (strain ATCC 27210 / DSM 20455 / JCM 14654 / NCDO 2250 / 7)</name>
    <dbReference type="NCBI Taxonomy" id="697329"/>
    <lineage>
        <taxon>Bacteria</taxon>
        <taxon>Bacillati</taxon>
        <taxon>Bacillota</taxon>
        <taxon>Clostridia</taxon>
        <taxon>Eubacteriales</taxon>
        <taxon>Oscillospiraceae</taxon>
        <taxon>Ruminococcus</taxon>
    </lineage>
</organism>
<dbReference type="Gene3D" id="3.20.20.70">
    <property type="entry name" value="Aldolase class I"/>
    <property type="match status" value="1"/>
</dbReference>
<dbReference type="HOGENOM" id="CLU_009273_3_4_9"/>
<dbReference type="PROSITE" id="PS01305">
    <property type="entry name" value="MOAA_NIFB_PQQE"/>
    <property type="match status" value="1"/>
</dbReference>
<dbReference type="EMBL" id="CP002406">
    <property type="protein sequence ID" value="ADU24424.1"/>
    <property type="molecule type" value="Genomic_DNA"/>
</dbReference>
<evidence type="ECO:0000256" key="5">
    <source>
        <dbReference type="ARBA" id="ARBA00023004"/>
    </source>
</evidence>
<dbReference type="InterPro" id="IPR013785">
    <property type="entry name" value="Aldolase_TIM"/>
</dbReference>
<dbReference type="InterPro" id="IPR023867">
    <property type="entry name" value="Sulphatase_maturase_rSAM"/>
</dbReference>
<evidence type="ECO:0000313" key="9">
    <source>
        <dbReference type="EMBL" id="ADU24424.1"/>
    </source>
</evidence>
<name>E6UL78_RUMA7</name>
<proteinExistence type="inferred from homology"/>